<dbReference type="SUPFAM" id="SSF140566">
    <property type="entry name" value="FlgN-like"/>
    <property type="match status" value="1"/>
</dbReference>
<protein>
    <submittedName>
        <fullName evidence="2">Flagellar protein FlgN</fullName>
    </submittedName>
</protein>
<name>A0ABW2K803_9BACI</name>
<comment type="caution">
    <text evidence="2">The sequence shown here is derived from an EMBL/GenBank/DDBJ whole genome shotgun (WGS) entry which is preliminary data.</text>
</comment>
<organism evidence="2 3">
    <name type="scientific">Halobacillus campisalis</name>
    <dbReference type="NCBI Taxonomy" id="435909"/>
    <lineage>
        <taxon>Bacteria</taxon>
        <taxon>Bacillati</taxon>
        <taxon>Bacillota</taxon>
        <taxon>Bacilli</taxon>
        <taxon>Bacillales</taxon>
        <taxon>Bacillaceae</taxon>
        <taxon>Halobacillus</taxon>
    </lineage>
</organism>
<gene>
    <name evidence="2" type="ORF">ACFQMN_13420</name>
</gene>
<evidence type="ECO:0000313" key="3">
    <source>
        <dbReference type="Proteomes" id="UP001596494"/>
    </source>
</evidence>
<accession>A0ABW2K803</accession>
<dbReference type="Pfam" id="PF05130">
    <property type="entry name" value="FlgN"/>
    <property type="match status" value="1"/>
</dbReference>
<keyword evidence="2" id="KW-0969">Cilium</keyword>
<dbReference type="Gene3D" id="1.20.58.300">
    <property type="entry name" value="FlgN-like"/>
    <property type="match status" value="1"/>
</dbReference>
<dbReference type="InterPro" id="IPR036679">
    <property type="entry name" value="FlgN-like_sf"/>
</dbReference>
<dbReference type="RefSeq" id="WP_289215816.1">
    <property type="nucleotide sequence ID" value="NZ_JAPVRC010000004.1"/>
</dbReference>
<keyword evidence="3" id="KW-1185">Reference proteome</keyword>
<keyword evidence="2" id="KW-0966">Cell projection</keyword>
<keyword evidence="1" id="KW-1005">Bacterial flagellum biogenesis</keyword>
<reference evidence="3" key="1">
    <citation type="journal article" date="2019" name="Int. J. Syst. Evol. Microbiol.">
        <title>The Global Catalogue of Microorganisms (GCM) 10K type strain sequencing project: providing services to taxonomists for standard genome sequencing and annotation.</title>
        <authorList>
            <consortium name="The Broad Institute Genomics Platform"/>
            <consortium name="The Broad Institute Genome Sequencing Center for Infectious Disease"/>
            <person name="Wu L."/>
            <person name="Ma J."/>
        </authorList>
    </citation>
    <scope>NUCLEOTIDE SEQUENCE [LARGE SCALE GENOMIC DNA]</scope>
    <source>
        <strain evidence="3">CCUG 73951</strain>
    </source>
</reference>
<evidence type="ECO:0000313" key="2">
    <source>
        <dbReference type="EMBL" id="MFC7321882.1"/>
    </source>
</evidence>
<evidence type="ECO:0000256" key="1">
    <source>
        <dbReference type="ARBA" id="ARBA00022795"/>
    </source>
</evidence>
<dbReference type="InterPro" id="IPR007809">
    <property type="entry name" value="FlgN-like"/>
</dbReference>
<keyword evidence="2" id="KW-0282">Flagellum</keyword>
<sequence length="164" mass="18475">MTLTAKLIIDHLGRMKQLHESLLVLSRKKTEALKTNDMDALQLCLSQERKHVSAINSLEKKRSAAVKEWAAGKQGFADAVPKVSDIIKWSRWPDREQLEEVYNSFILVLADLKQQEVLNGELTKQSLQFINMSLDLLQPSLNNLNYGHASGSNGQNRSVFDSQA</sequence>
<dbReference type="EMBL" id="JBHTBY010000011">
    <property type="protein sequence ID" value="MFC7321882.1"/>
    <property type="molecule type" value="Genomic_DNA"/>
</dbReference>
<proteinExistence type="predicted"/>
<dbReference type="Proteomes" id="UP001596494">
    <property type="component" value="Unassembled WGS sequence"/>
</dbReference>